<proteinExistence type="predicted"/>
<dbReference type="Proteomes" id="UP000271098">
    <property type="component" value="Unassembled WGS sequence"/>
</dbReference>
<reference evidence="3" key="1">
    <citation type="submission" date="2016-06" db="UniProtKB">
        <authorList>
            <consortium name="WormBaseParasite"/>
        </authorList>
    </citation>
    <scope>IDENTIFICATION</scope>
</reference>
<evidence type="ECO:0000313" key="3">
    <source>
        <dbReference type="WBParaSite" id="GPUH_0000008801-mRNA-1"/>
    </source>
</evidence>
<protein>
    <submittedName>
        <fullName evidence="3">Ovule protein</fullName>
    </submittedName>
</protein>
<dbReference type="WBParaSite" id="GPUH_0000008801-mRNA-1">
    <property type="protein sequence ID" value="GPUH_0000008801-mRNA-1"/>
    <property type="gene ID" value="GPUH_0000008801"/>
</dbReference>
<keyword evidence="2" id="KW-1185">Reference proteome</keyword>
<name>A0A183CUE8_9BILA</name>
<evidence type="ECO:0000313" key="1">
    <source>
        <dbReference type="EMBL" id="VDK27289.1"/>
    </source>
</evidence>
<dbReference type="EMBL" id="UYRT01000057">
    <property type="protein sequence ID" value="VDK27289.1"/>
    <property type="molecule type" value="Genomic_DNA"/>
</dbReference>
<sequence>MDYSMYYDDLDCSSSLLKSPKSAPKKDYHWVANGKLQHSAVRLPHDEQLSGSLARSSECEMKSILKNSSNNYSADYCTSSSAQYQCDQSHEKVRFLDVLEMFSILKAVSRQEKLCHKEQ</sequence>
<evidence type="ECO:0000313" key="2">
    <source>
        <dbReference type="Proteomes" id="UP000271098"/>
    </source>
</evidence>
<organism evidence="3">
    <name type="scientific">Gongylonema pulchrum</name>
    <dbReference type="NCBI Taxonomy" id="637853"/>
    <lineage>
        <taxon>Eukaryota</taxon>
        <taxon>Metazoa</taxon>
        <taxon>Ecdysozoa</taxon>
        <taxon>Nematoda</taxon>
        <taxon>Chromadorea</taxon>
        <taxon>Rhabditida</taxon>
        <taxon>Spirurina</taxon>
        <taxon>Spiruromorpha</taxon>
        <taxon>Spiruroidea</taxon>
        <taxon>Gongylonematidae</taxon>
        <taxon>Gongylonema</taxon>
    </lineage>
</organism>
<gene>
    <name evidence="1" type="ORF">GPUH_LOCUS89</name>
</gene>
<dbReference type="AlphaFoldDB" id="A0A183CUE8"/>
<reference evidence="1 2" key="2">
    <citation type="submission" date="2018-11" db="EMBL/GenBank/DDBJ databases">
        <authorList>
            <consortium name="Pathogen Informatics"/>
        </authorList>
    </citation>
    <scope>NUCLEOTIDE SEQUENCE [LARGE SCALE GENOMIC DNA]</scope>
</reference>
<accession>A0A183CUE8</accession>